<gene>
    <name evidence="2" type="ORF">H7U22_07810</name>
</gene>
<keyword evidence="3" id="KW-1185">Reference proteome</keyword>
<dbReference type="RefSeq" id="WP_187070797.1">
    <property type="nucleotide sequence ID" value="NZ_JACRYL010000006.1"/>
</dbReference>
<organism evidence="2 3">
    <name type="scientific">Pedobacter fastidiosus</name>
    <dbReference type="NCBI Taxonomy" id="2765361"/>
    <lineage>
        <taxon>Bacteria</taxon>
        <taxon>Pseudomonadati</taxon>
        <taxon>Bacteroidota</taxon>
        <taxon>Sphingobacteriia</taxon>
        <taxon>Sphingobacteriales</taxon>
        <taxon>Sphingobacteriaceae</taxon>
        <taxon>Pedobacter</taxon>
    </lineage>
</organism>
<evidence type="ECO:0000313" key="2">
    <source>
        <dbReference type="EMBL" id="MBC6110327.1"/>
    </source>
</evidence>
<accession>A0ABR7KQH7</accession>
<name>A0ABR7KQH7_9SPHI</name>
<proteinExistence type="predicted"/>
<feature type="chain" id="PRO_5047131153" evidence="1">
    <location>
        <begin position="23"/>
        <end position="407"/>
    </location>
</feature>
<reference evidence="2 3" key="1">
    <citation type="submission" date="2020-08" db="EMBL/GenBank/DDBJ databases">
        <authorList>
            <person name="Sun Q."/>
            <person name="Inoue M."/>
        </authorList>
    </citation>
    <scope>NUCLEOTIDE SEQUENCE [LARGE SCALE GENOMIC DNA]</scope>
    <source>
        <strain evidence="2 3">CCM 8938</strain>
    </source>
</reference>
<protein>
    <submittedName>
        <fullName evidence="2">DUF4374 domain-containing protein</fullName>
    </submittedName>
</protein>
<sequence length="407" mass="43655">MKSTITKALMALAITAVFSSCKKNNTDPVAENPGNYVLAVTPVASTGVADYLVTASSLDEGAVSIIGNGVEQDGTYRYYVTTGNKFFSMLYGQGNPGAVTVYDIKEGKLNKLNDFTAATVQAFAPVNDDILMVKVPRAYAATGATLANWYIVSATTNKQTAEGTLDAVLPTGNGEIAHFSWLKQVGNKVFAPYFSIIGRTFETEHPDEAGIAVYSYPAMQYEKTIKDTRTSFIGRYFTDGLEVVENGDTYAYSSSVAVKGGVLTSTKPSSITRIKSGTTEFDQTYLMNFETASNGYVITNWLYVGQNKFVANVEPKATKGAYVTGKRLAIVDVVGKTVSLVTGFPEATTISSITTTNYSPKDGRYGYVGVNLTDGTTWVYKIDASNHSAVKGLKVTGGLITAIQHIK</sequence>
<dbReference type="InterPro" id="IPR025401">
    <property type="entry name" value="DUF4374"/>
</dbReference>
<evidence type="ECO:0000313" key="3">
    <source>
        <dbReference type="Proteomes" id="UP000652755"/>
    </source>
</evidence>
<dbReference type="Pfam" id="PF14298">
    <property type="entry name" value="DUF4374"/>
    <property type="match status" value="2"/>
</dbReference>
<dbReference type="PROSITE" id="PS51257">
    <property type="entry name" value="PROKAR_LIPOPROTEIN"/>
    <property type="match status" value="1"/>
</dbReference>
<feature type="signal peptide" evidence="1">
    <location>
        <begin position="1"/>
        <end position="22"/>
    </location>
</feature>
<keyword evidence="1" id="KW-0732">Signal</keyword>
<dbReference type="Proteomes" id="UP000652755">
    <property type="component" value="Unassembled WGS sequence"/>
</dbReference>
<dbReference type="EMBL" id="JACRYL010000006">
    <property type="protein sequence ID" value="MBC6110327.1"/>
    <property type="molecule type" value="Genomic_DNA"/>
</dbReference>
<evidence type="ECO:0000256" key="1">
    <source>
        <dbReference type="SAM" id="SignalP"/>
    </source>
</evidence>
<comment type="caution">
    <text evidence="2">The sequence shown here is derived from an EMBL/GenBank/DDBJ whole genome shotgun (WGS) entry which is preliminary data.</text>
</comment>